<evidence type="ECO:0000259" key="5">
    <source>
        <dbReference type="PROSITE" id="PS51462"/>
    </source>
</evidence>
<evidence type="ECO:0000313" key="6">
    <source>
        <dbReference type="EMBL" id="GGZ78162.1"/>
    </source>
</evidence>
<dbReference type="PRINTS" id="PR00502">
    <property type="entry name" value="NUDIXFAMILY"/>
</dbReference>
<dbReference type="Pfam" id="PF00293">
    <property type="entry name" value="NUDIX"/>
    <property type="match status" value="1"/>
</dbReference>
<dbReference type="InterPro" id="IPR015797">
    <property type="entry name" value="NUDIX_hydrolase-like_dom_sf"/>
</dbReference>
<evidence type="ECO:0000256" key="2">
    <source>
        <dbReference type="ARBA" id="ARBA00005582"/>
    </source>
</evidence>
<keyword evidence="7" id="KW-1185">Reference proteome</keyword>
<sequence>MGAYAVCVREGELLLARWVARDGTRRWTLPGGGMEHGEHPHDTVLREVEEETGYLAEVTGLLGVDAHRRTTRRRLRRTVDHHAVQVLYEVRLLGGALRAETGGSTDLAAWHPLDAVPALARTGMVDAGLALWRQRPDTGRVPRKMNTE</sequence>
<dbReference type="SUPFAM" id="SSF55811">
    <property type="entry name" value="Nudix"/>
    <property type="match status" value="1"/>
</dbReference>
<dbReference type="GO" id="GO:0016787">
    <property type="term" value="F:hydrolase activity"/>
    <property type="evidence" value="ECO:0007669"/>
    <property type="project" value="UniProtKB-KW"/>
</dbReference>
<comment type="cofactor">
    <cofactor evidence="1">
        <name>Mg(2+)</name>
        <dbReference type="ChEBI" id="CHEBI:18420"/>
    </cofactor>
</comment>
<comment type="caution">
    <text evidence="6">The sequence shown here is derived from an EMBL/GenBank/DDBJ whole genome shotgun (WGS) entry which is preliminary data.</text>
</comment>
<dbReference type="PANTHER" id="PTHR43046:SF14">
    <property type="entry name" value="MUTT_NUDIX FAMILY PROTEIN"/>
    <property type="match status" value="1"/>
</dbReference>
<evidence type="ECO:0000256" key="1">
    <source>
        <dbReference type="ARBA" id="ARBA00001946"/>
    </source>
</evidence>
<proteinExistence type="inferred from homology"/>
<protein>
    <recommendedName>
        <fullName evidence="5">Nudix hydrolase domain-containing protein</fullName>
    </recommendedName>
</protein>
<dbReference type="PANTHER" id="PTHR43046">
    <property type="entry name" value="GDP-MANNOSE MANNOSYL HYDROLASE"/>
    <property type="match status" value="1"/>
</dbReference>
<dbReference type="InterPro" id="IPR020476">
    <property type="entry name" value="Nudix_hydrolase"/>
</dbReference>
<dbReference type="Gene3D" id="3.90.79.10">
    <property type="entry name" value="Nucleoside Triphosphate Pyrophosphohydrolase"/>
    <property type="match status" value="1"/>
</dbReference>
<dbReference type="Proteomes" id="UP000623010">
    <property type="component" value="Unassembled WGS sequence"/>
</dbReference>
<accession>A0A918V7T3</accession>
<evidence type="ECO:0000256" key="4">
    <source>
        <dbReference type="RuleBase" id="RU003476"/>
    </source>
</evidence>
<name>A0A918V7T3_9ACTN</name>
<evidence type="ECO:0000256" key="3">
    <source>
        <dbReference type="ARBA" id="ARBA00022801"/>
    </source>
</evidence>
<dbReference type="EMBL" id="BMWH01000004">
    <property type="protein sequence ID" value="GGZ78162.1"/>
    <property type="molecule type" value="Genomic_DNA"/>
</dbReference>
<dbReference type="InterPro" id="IPR020084">
    <property type="entry name" value="NUDIX_hydrolase_CS"/>
</dbReference>
<dbReference type="PROSITE" id="PS00893">
    <property type="entry name" value="NUDIX_BOX"/>
    <property type="match status" value="1"/>
</dbReference>
<reference evidence="6" key="1">
    <citation type="journal article" date="2014" name="Int. J. Syst. Evol. Microbiol.">
        <title>Complete genome sequence of Corynebacterium casei LMG S-19264T (=DSM 44701T), isolated from a smear-ripened cheese.</title>
        <authorList>
            <consortium name="US DOE Joint Genome Institute (JGI-PGF)"/>
            <person name="Walter F."/>
            <person name="Albersmeier A."/>
            <person name="Kalinowski J."/>
            <person name="Ruckert C."/>
        </authorList>
    </citation>
    <scope>NUCLEOTIDE SEQUENCE</scope>
    <source>
        <strain evidence="6">JCM 5016</strain>
    </source>
</reference>
<dbReference type="PROSITE" id="PS51462">
    <property type="entry name" value="NUDIX"/>
    <property type="match status" value="1"/>
</dbReference>
<gene>
    <name evidence="6" type="ORF">GCM10010389_14610</name>
</gene>
<reference evidence="6" key="2">
    <citation type="submission" date="2020-09" db="EMBL/GenBank/DDBJ databases">
        <authorList>
            <person name="Sun Q."/>
            <person name="Ohkuma M."/>
        </authorList>
    </citation>
    <scope>NUCLEOTIDE SEQUENCE</scope>
    <source>
        <strain evidence="6">JCM 5016</strain>
    </source>
</reference>
<dbReference type="InterPro" id="IPR000086">
    <property type="entry name" value="NUDIX_hydrolase_dom"/>
</dbReference>
<keyword evidence="3 4" id="KW-0378">Hydrolase</keyword>
<feature type="domain" description="Nudix hydrolase" evidence="5">
    <location>
        <begin position="1"/>
        <end position="135"/>
    </location>
</feature>
<organism evidence="6 7">
    <name type="scientific">Streptomyces echinoruber</name>
    <dbReference type="NCBI Taxonomy" id="68898"/>
    <lineage>
        <taxon>Bacteria</taxon>
        <taxon>Bacillati</taxon>
        <taxon>Actinomycetota</taxon>
        <taxon>Actinomycetes</taxon>
        <taxon>Kitasatosporales</taxon>
        <taxon>Streptomycetaceae</taxon>
        <taxon>Streptomyces</taxon>
    </lineage>
</organism>
<dbReference type="AlphaFoldDB" id="A0A918V7T3"/>
<evidence type="ECO:0000313" key="7">
    <source>
        <dbReference type="Proteomes" id="UP000623010"/>
    </source>
</evidence>
<comment type="similarity">
    <text evidence="2 4">Belongs to the Nudix hydrolase family.</text>
</comment>